<dbReference type="RefSeq" id="XP_040580956.1">
    <property type="nucleotide sequence ID" value="XM_040725022.2"/>
</dbReference>
<feature type="domain" description="BTB" evidence="8">
    <location>
        <begin position="32"/>
        <end position="97"/>
    </location>
</feature>
<sequence>MGSSETLSLRWDEFESNIKSGFSQLRNDEDFFDVTLACGSKHIKAHKVILSACSSFFRSLIKSIPHQHPLLYLRGIDFNHLESVLCFMYNGEVRIKPHELDQFLSVAQELKVNGLVQDRSSQSSNEVNKLEPMPLKRSLPTTNDTPVHEVKRESSPPLHLRNKRILLQNIVSAPNTDVDEDSMIEDPLGSNSMMGEPSNSENPGSNNDQVTYDSSFQSESNESLTLETSGIKRSTSALTYELLDAELLKYVSARNSDNLFCCLKCSYKSDRRRTVKRHVEALHFITDGFSCDRCSGLFKTRQSLSRHILKVHKNDPIYFSTAT</sequence>
<feature type="compositionally biased region" description="Low complexity" evidence="7">
    <location>
        <begin position="195"/>
        <end position="207"/>
    </location>
</feature>
<dbReference type="PROSITE" id="PS50157">
    <property type="entry name" value="ZINC_FINGER_C2H2_2"/>
    <property type="match status" value="1"/>
</dbReference>
<name>A0A0K2UZ85_LEPSM</name>
<dbReference type="SMART" id="SM00225">
    <property type="entry name" value="BTB"/>
    <property type="match status" value="1"/>
</dbReference>
<dbReference type="RefSeq" id="XP_071749435.1">
    <property type="nucleotide sequence ID" value="XM_071893334.1"/>
</dbReference>
<dbReference type="GO" id="GO:0048813">
    <property type="term" value="P:dendrite morphogenesis"/>
    <property type="evidence" value="ECO:0007669"/>
    <property type="project" value="UniProtKB-ARBA"/>
</dbReference>
<evidence type="ECO:0000256" key="1">
    <source>
        <dbReference type="ARBA" id="ARBA00022473"/>
    </source>
</evidence>
<dbReference type="GO" id="GO:0045476">
    <property type="term" value="P:nurse cell apoptotic process"/>
    <property type="evidence" value="ECO:0007669"/>
    <property type="project" value="UniProtKB-ARBA"/>
</dbReference>
<evidence type="ECO:0000256" key="2">
    <source>
        <dbReference type="ARBA" id="ARBA00022782"/>
    </source>
</evidence>
<evidence type="ECO:0000259" key="9">
    <source>
        <dbReference type="PROSITE" id="PS50157"/>
    </source>
</evidence>
<dbReference type="InterPro" id="IPR011333">
    <property type="entry name" value="SKP1/BTB/POZ_sf"/>
</dbReference>
<dbReference type="Pfam" id="PF00651">
    <property type="entry name" value="BTB"/>
    <property type="match status" value="1"/>
</dbReference>
<keyword evidence="6" id="KW-0862">Zinc</keyword>
<dbReference type="RefSeq" id="XP_040580955.1">
    <property type="nucleotide sequence ID" value="XM_040725021.2"/>
</dbReference>
<dbReference type="GO" id="GO:0035167">
    <property type="term" value="P:larval lymph gland hemopoiesis"/>
    <property type="evidence" value="ECO:0007669"/>
    <property type="project" value="UniProtKB-ARBA"/>
</dbReference>
<dbReference type="GeneID" id="121129312"/>
<accession>A0A0K2UZ85</accession>
<keyword evidence="6" id="KW-0863">Zinc-finger</keyword>
<feature type="region of interest" description="Disordered" evidence="7">
    <location>
        <begin position="176"/>
        <end position="228"/>
    </location>
</feature>
<dbReference type="Gene3D" id="3.30.160.60">
    <property type="entry name" value="Classic Zinc Finger"/>
    <property type="match status" value="1"/>
</dbReference>
<reference evidence="10" key="1">
    <citation type="submission" date="2014-05" db="EMBL/GenBank/DDBJ databases">
        <authorList>
            <person name="Chronopoulou M."/>
        </authorList>
    </citation>
    <scope>NUCLEOTIDE SEQUENCE</scope>
    <source>
        <tissue evidence="10">Whole organism</tissue>
    </source>
</reference>
<dbReference type="InterPro" id="IPR013087">
    <property type="entry name" value="Znf_C2H2_type"/>
</dbReference>
<dbReference type="GO" id="GO:0007526">
    <property type="term" value="P:larval somatic muscle development"/>
    <property type="evidence" value="ECO:0007669"/>
    <property type="project" value="UniProtKB-ARBA"/>
</dbReference>
<protein>
    <submittedName>
        <fullName evidence="10">Putative LOC100651778 [Bombus terrestris]</fullName>
    </submittedName>
</protein>
<organism evidence="10">
    <name type="scientific">Lepeophtheirus salmonis</name>
    <name type="common">Salmon louse</name>
    <name type="synonym">Caligus salmonis</name>
    <dbReference type="NCBI Taxonomy" id="72036"/>
    <lineage>
        <taxon>Eukaryota</taxon>
        <taxon>Metazoa</taxon>
        <taxon>Ecdysozoa</taxon>
        <taxon>Arthropoda</taxon>
        <taxon>Crustacea</taxon>
        <taxon>Multicrustacea</taxon>
        <taxon>Hexanauplia</taxon>
        <taxon>Copepoda</taxon>
        <taxon>Siphonostomatoida</taxon>
        <taxon>Caligidae</taxon>
        <taxon>Lepeophtheirus</taxon>
    </lineage>
</organism>
<feature type="domain" description="C2H2-type" evidence="9">
    <location>
        <begin position="289"/>
        <end position="317"/>
    </location>
</feature>
<dbReference type="InterPro" id="IPR000210">
    <property type="entry name" value="BTB/POZ_dom"/>
</dbReference>
<feature type="compositionally biased region" description="Low complexity" evidence="7">
    <location>
        <begin position="218"/>
        <end position="228"/>
    </location>
</feature>
<evidence type="ECO:0000259" key="8">
    <source>
        <dbReference type="PROSITE" id="PS50097"/>
    </source>
</evidence>
<dbReference type="GO" id="GO:0016199">
    <property type="term" value="P:axon midline choice point recognition"/>
    <property type="evidence" value="ECO:0007669"/>
    <property type="project" value="UniProtKB-ARBA"/>
</dbReference>
<evidence type="ECO:0000256" key="5">
    <source>
        <dbReference type="ARBA" id="ARBA00037382"/>
    </source>
</evidence>
<dbReference type="PROSITE" id="PS50097">
    <property type="entry name" value="BTB"/>
    <property type="match status" value="1"/>
</dbReference>
<evidence type="ECO:0000256" key="4">
    <source>
        <dbReference type="ARBA" id="ARBA00023242"/>
    </source>
</evidence>
<dbReference type="PANTHER" id="PTHR23110">
    <property type="entry name" value="BTB DOMAIN TRANSCRIPTION FACTOR"/>
    <property type="match status" value="1"/>
</dbReference>
<proteinExistence type="predicted"/>
<dbReference type="PANTHER" id="PTHR23110:SF111">
    <property type="entry name" value="LONGITUDINALS LACKING PROTEIN, ISOFORMS F_I_K_T"/>
    <property type="match status" value="1"/>
</dbReference>
<dbReference type="PROSITE" id="PS00028">
    <property type="entry name" value="ZINC_FINGER_C2H2_1"/>
    <property type="match status" value="1"/>
</dbReference>
<dbReference type="GO" id="GO:0006357">
    <property type="term" value="P:regulation of transcription by RNA polymerase II"/>
    <property type="evidence" value="ECO:0007669"/>
    <property type="project" value="TreeGrafter"/>
</dbReference>
<dbReference type="RefSeq" id="XP_071749433.1">
    <property type="nucleotide sequence ID" value="XM_071893332.1"/>
</dbReference>
<keyword evidence="3" id="KW-0524">Neurogenesis</keyword>
<evidence type="ECO:0000256" key="6">
    <source>
        <dbReference type="PROSITE-ProRule" id="PRU00042"/>
    </source>
</evidence>
<keyword evidence="6" id="KW-0479">Metal-binding</keyword>
<dbReference type="SMART" id="SM00355">
    <property type="entry name" value="ZnF_C2H2"/>
    <property type="match status" value="2"/>
</dbReference>
<feature type="compositionally biased region" description="Polar residues" evidence="7">
    <location>
        <begin position="118"/>
        <end position="127"/>
    </location>
</feature>
<keyword evidence="1" id="KW-0217">Developmental protein</keyword>
<dbReference type="EMBL" id="HACA01026212">
    <property type="protein sequence ID" value="CDW43573.1"/>
    <property type="molecule type" value="Transcribed_RNA"/>
</dbReference>
<keyword evidence="4" id="KW-0539">Nucleus</keyword>
<dbReference type="GO" id="GO:0008270">
    <property type="term" value="F:zinc ion binding"/>
    <property type="evidence" value="ECO:0007669"/>
    <property type="project" value="UniProtKB-KW"/>
</dbReference>
<dbReference type="CDD" id="cd18315">
    <property type="entry name" value="BTB_POZ_BAB-like"/>
    <property type="match status" value="1"/>
</dbReference>
<dbReference type="AlphaFoldDB" id="A0A0K2UZ85"/>
<evidence type="ECO:0000313" key="10">
    <source>
        <dbReference type="EMBL" id="CDW43573.1"/>
    </source>
</evidence>
<comment type="function">
    <text evidence="5">Putative transcription factor required for axon growth and guidance in the central and peripheral nervous systems. Repels CNS axons away from the midline by promoting the expression of the midline repellent sli and its receptor robo.</text>
</comment>
<keyword evidence="2" id="KW-0221">Differentiation</keyword>
<dbReference type="KEGG" id="lsm:121129312"/>
<evidence type="ECO:0000256" key="7">
    <source>
        <dbReference type="SAM" id="MobiDB-lite"/>
    </source>
</evidence>
<feature type="compositionally biased region" description="Polar residues" evidence="7">
    <location>
        <begin position="208"/>
        <end position="217"/>
    </location>
</feature>
<dbReference type="GO" id="GO:0007464">
    <property type="term" value="P:R3/R4 cell fate commitment"/>
    <property type="evidence" value="ECO:0007669"/>
    <property type="project" value="UniProtKB-ARBA"/>
</dbReference>
<dbReference type="GO" id="GO:0045467">
    <property type="term" value="P:R7 cell development"/>
    <property type="evidence" value="ECO:0007669"/>
    <property type="project" value="UniProtKB-ARBA"/>
</dbReference>
<dbReference type="GO" id="GO:0008406">
    <property type="term" value="P:gonad development"/>
    <property type="evidence" value="ECO:0007669"/>
    <property type="project" value="UniProtKB-ARBA"/>
</dbReference>
<dbReference type="SUPFAM" id="SSF54695">
    <property type="entry name" value="POZ domain"/>
    <property type="match status" value="1"/>
</dbReference>
<dbReference type="OrthoDB" id="7956040at2759"/>
<dbReference type="InterPro" id="IPR051095">
    <property type="entry name" value="Dros_DevTransReg"/>
</dbReference>
<feature type="region of interest" description="Disordered" evidence="7">
    <location>
        <begin position="117"/>
        <end position="156"/>
    </location>
</feature>
<dbReference type="Gene3D" id="3.30.710.10">
    <property type="entry name" value="Potassium Channel Kv1.1, Chain A"/>
    <property type="match status" value="1"/>
</dbReference>
<dbReference type="GO" id="GO:0005634">
    <property type="term" value="C:nucleus"/>
    <property type="evidence" value="ECO:0007669"/>
    <property type="project" value="UniProtKB-ARBA"/>
</dbReference>
<evidence type="ECO:0000256" key="3">
    <source>
        <dbReference type="ARBA" id="ARBA00022902"/>
    </source>
</evidence>